<evidence type="ECO:0000256" key="1">
    <source>
        <dbReference type="SAM" id="Phobius"/>
    </source>
</evidence>
<sequence length="243" mass="26734">MRSALAMLALLLAGQMAQAQEIPELVPRAGDAIRDPDFRVETRQFGLDRRVEMLQWRREGAGYAPVWNAAVIDSNGFDEAHRNPGELPIGGERWWGTDATLSGQPLAPEVLRTLGEWHEFRPSYRSLPANLSATFQPDGDGLSSSENPLDPQIGDLRVTWRELTLPPLQGKVELRDGIWYPLPAAALPPASVAVVEDPLEPAGTDDRVTLHWWLWGVGGLVGVALVTLVTLRRRRGTSAGARR</sequence>
<organism evidence="3 4">
    <name type="scientific">Lysobacter daejeonensis GH1-9</name>
    <dbReference type="NCBI Taxonomy" id="1385517"/>
    <lineage>
        <taxon>Bacteria</taxon>
        <taxon>Pseudomonadati</taxon>
        <taxon>Pseudomonadota</taxon>
        <taxon>Gammaproteobacteria</taxon>
        <taxon>Lysobacterales</taxon>
        <taxon>Lysobacteraceae</taxon>
        <taxon>Aerolutibacter</taxon>
    </lineage>
</organism>
<accession>A0A0A0F127</accession>
<keyword evidence="4" id="KW-1185">Reference proteome</keyword>
<dbReference type="AlphaFoldDB" id="A0A0A0F127"/>
<keyword evidence="1" id="KW-0472">Membrane</keyword>
<feature type="signal peptide" evidence="2">
    <location>
        <begin position="1"/>
        <end position="19"/>
    </location>
</feature>
<dbReference type="EMBL" id="AVPU01000002">
    <property type="protein sequence ID" value="KGM56008.1"/>
    <property type="molecule type" value="Genomic_DNA"/>
</dbReference>
<dbReference type="STRING" id="1385517.N800_10305"/>
<feature type="chain" id="PRO_5001962736" description="SURF1-like protein" evidence="2">
    <location>
        <begin position="20"/>
        <end position="243"/>
    </location>
</feature>
<keyword evidence="1" id="KW-1133">Transmembrane helix</keyword>
<feature type="transmembrane region" description="Helical" evidence="1">
    <location>
        <begin position="212"/>
        <end position="231"/>
    </location>
</feature>
<evidence type="ECO:0000313" key="4">
    <source>
        <dbReference type="Proteomes" id="UP000029998"/>
    </source>
</evidence>
<evidence type="ECO:0000313" key="3">
    <source>
        <dbReference type="EMBL" id="KGM56008.1"/>
    </source>
</evidence>
<reference evidence="3 4" key="1">
    <citation type="submission" date="2013-08" db="EMBL/GenBank/DDBJ databases">
        <title>Genome sequencing of Lysobacter.</title>
        <authorList>
            <person name="Zhang S."/>
            <person name="Wang G."/>
        </authorList>
    </citation>
    <scope>NUCLEOTIDE SEQUENCE [LARGE SCALE GENOMIC DNA]</scope>
    <source>
        <strain evidence="3 4">GH1-9</strain>
    </source>
</reference>
<dbReference type="Pfam" id="PF07787">
    <property type="entry name" value="TMEM43"/>
    <property type="match status" value="1"/>
</dbReference>
<keyword evidence="1" id="KW-0812">Transmembrane</keyword>
<proteinExistence type="predicted"/>
<dbReference type="RefSeq" id="WP_036134048.1">
    <property type="nucleotide sequence ID" value="NZ_AVPU01000002.1"/>
</dbReference>
<protein>
    <recommendedName>
        <fullName evidence="5">SURF1-like protein</fullName>
    </recommendedName>
</protein>
<dbReference type="Proteomes" id="UP000029998">
    <property type="component" value="Unassembled WGS sequence"/>
</dbReference>
<dbReference type="InterPro" id="IPR012430">
    <property type="entry name" value="TMEM43_fam"/>
</dbReference>
<evidence type="ECO:0008006" key="5">
    <source>
        <dbReference type="Google" id="ProtNLM"/>
    </source>
</evidence>
<gene>
    <name evidence="3" type="ORF">N800_10305</name>
</gene>
<dbReference type="OrthoDB" id="273988at2"/>
<evidence type="ECO:0000256" key="2">
    <source>
        <dbReference type="SAM" id="SignalP"/>
    </source>
</evidence>
<name>A0A0A0F127_9GAMM</name>
<comment type="caution">
    <text evidence="3">The sequence shown here is derived from an EMBL/GenBank/DDBJ whole genome shotgun (WGS) entry which is preliminary data.</text>
</comment>
<keyword evidence="2" id="KW-0732">Signal</keyword>